<evidence type="ECO:0000313" key="3">
    <source>
        <dbReference type="Proteomes" id="UP000249248"/>
    </source>
</evidence>
<evidence type="ECO:0008006" key="4">
    <source>
        <dbReference type="Google" id="ProtNLM"/>
    </source>
</evidence>
<keyword evidence="1" id="KW-0732">Signal</keyword>
<reference evidence="2 3" key="1">
    <citation type="submission" date="2018-06" db="EMBL/GenBank/DDBJ databases">
        <title>The draft genome sequence of Crocinitomix sp. SM1701.</title>
        <authorList>
            <person name="Zhang X."/>
        </authorList>
    </citation>
    <scope>NUCLEOTIDE SEQUENCE [LARGE SCALE GENOMIC DNA]</scope>
    <source>
        <strain evidence="2 3">SM1701</strain>
    </source>
</reference>
<keyword evidence="3" id="KW-1185">Reference proteome</keyword>
<accession>A0A2W1NMM7</accession>
<evidence type="ECO:0000256" key="1">
    <source>
        <dbReference type="SAM" id="SignalP"/>
    </source>
</evidence>
<dbReference type="Proteomes" id="UP000249248">
    <property type="component" value="Unassembled WGS sequence"/>
</dbReference>
<evidence type="ECO:0000313" key="2">
    <source>
        <dbReference type="EMBL" id="PZE15898.1"/>
    </source>
</evidence>
<dbReference type="EMBL" id="QKSB01000014">
    <property type="protein sequence ID" value="PZE15898.1"/>
    <property type="molecule type" value="Genomic_DNA"/>
</dbReference>
<proteinExistence type="predicted"/>
<organism evidence="2 3">
    <name type="scientific">Putridiphycobacter roseus</name>
    <dbReference type="NCBI Taxonomy" id="2219161"/>
    <lineage>
        <taxon>Bacteria</taxon>
        <taxon>Pseudomonadati</taxon>
        <taxon>Bacteroidota</taxon>
        <taxon>Flavobacteriia</taxon>
        <taxon>Flavobacteriales</taxon>
        <taxon>Crocinitomicaceae</taxon>
        <taxon>Putridiphycobacter</taxon>
    </lineage>
</organism>
<gene>
    <name evidence="2" type="ORF">DNU06_15430</name>
</gene>
<dbReference type="AlphaFoldDB" id="A0A2W1NMM7"/>
<comment type="caution">
    <text evidence="2">The sequence shown here is derived from an EMBL/GenBank/DDBJ whole genome shotgun (WGS) entry which is preliminary data.</text>
</comment>
<name>A0A2W1NMM7_9FLAO</name>
<sequence length="326" mass="37911">MAFFWFKNLFMKQLKLLLIITSLQAWCVFSQGDTVEIDVFEGEIKRIILEDNPSVLPRWEINVKKVFCNQISRNYLGVHFEPRFHLNNRLIVSVPLQAAGDFSGSVLLNWMFNSKQKSKNKKIMLNYWSESDSLIYLNQRVFTKTRYLNSQYLYFGLGRSRFGYSSKNNNITTTVVSKIDDVHLGASFERSRAYKAVAIDKCFFNSTIIIHRFKVNFTYALSNSRSYLFLNNSLKITGNEIFSDFEFNPFGWKLSYEYQKGFRNYTISSYTLGLGVGQFIGFGLGNSEPVIFNHINQYKIDYITPYYFKLSIGLSLGGRTLYSKPK</sequence>
<feature type="signal peptide" evidence="1">
    <location>
        <begin position="1"/>
        <end position="27"/>
    </location>
</feature>
<protein>
    <recommendedName>
        <fullName evidence="4">DUF4421 domain-containing protein</fullName>
    </recommendedName>
</protein>
<feature type="chain" id="PRO_5015856863" description="DUF4421 domain-containing protein" evidence="1">
    <location>
        <begin position="28"/>
        <end position="326"/>
    </location>
</feature>